<dbReference type="Pfam" id="PF08240">
    <property type="entry name" value="ADH_N"/>
    <property type="match status" value="1"/>
</dbReference>
<evidence type="ECO:0000313" key="4">
    <source>
        <dbReference type="EMBL" id="KIM96694.1"/>
    </source>
</evidence>
<dbReference type="PANTHER" id="PTHR45348:SF5">
    <property type="entry name" value="OXIDOREDUCTASE, PUTATIVE (AFU_ORTHOLOGUE AFUA_8G01420)-RELATED"/>
    <property type="match status" value="1"/>
</dbReference>
<dbReference type="InterPro" id="IPR047122">
    <property type="entry name" value="Trans-enoyl_RdTase-like"/>
</dbReference>
<dbReference type="InterPro" id="IPR011032">
    <property type="entry name" value="GroES-like_sf"/>
</dbReference>
<evidence type="ECO:0000256" key="1">
    <source>
        <dbReference type="ARBA" id="ARBA00008072"/>
    </source>
</evidence>
<dbReference type="InterPro" id="IPR036291">
    <property type="entry name" value="NAD(P)-bd_dom_sf"/>
</dbReference>
<dbReference type="SUPFAM" id="SSF50129">
    <property type="entry name" value="GroES-like"/>
    <property type="match status" value="1"/>
</dbReference>
<proteinExistence type="inferred from homology"/>
<name>A0A0C3GZX9_OIDMZ</name>
<dbReference type="EMBL" id="KN832883">
    <property type="protein sequence ID" value="KIM96694.1"/>
    <property type="molecule type" value="Genomic_DNA"/>
</dbReference>
<keyword evidence="5" id="KW-1185">Reference proteome</keyword>
<dbReference type="CDD" id="cd08249">
    <property type="entry name" value="enoyl_reductase_like"/>
    <property type="match status" value="1"/>
</dbReference>
<dbReference type="Proteomes" id="UP000054321">
    <property type="component" value="Unassembled WGS sequence"/>
</dbReference>
<evidence type="ECO:0000256" key="2">
    <source>
        <dbReference type="ARBA" id="ARBA00023002"/>
    </source>
</evidence>
<reference evidence="4 5" key="1">
    <citation type="submission" date="2014-04" db="EMBL/GenBank/DDBJ databases">
        <authorList>
            <consortium name="DOE Joint Genome Institute"/>
            <person name="Kuo A."/>
            <person name="Martino E."/>
            <person name="Perotto S."/>
            <person name="Kohler A."/>
            <person name="Nagy L.G."/>
            <person name="Floudas D."/>
            <person name="Copeland A."/>
            <person name="Barry K.W."/>
            <person name="Cichocki N."/>
            <person name="Veneault-Fourrey C."/>
            <person name="LaButti K."/>
            <person name="Lindquist E.A."/>
            <person name="Lipzen A."/>
            <person name="Lundell T."/>
            <person name="Morin E."/>
            <person name="Murat C."/>
            <person name="Sun H."/>
            <person name="Tunlid A."/>
            <person name="Henrissat B."/>
            <person name="Grigoriev I.V."/>
            <person name="Hibbett D.S."/>
            <person name="Martin F."/>
            <person name="Nordberg H.P."/>
            <person name="Cantor M.N."/>
            <person name="Hua S.X."/>
        </authorList>
    </citation>
    <scope>NUCLEOTIDE SEQUENCE [LARGE SCALE GENOMIC DNA]</scope>
    <source>
        <strain evidence="4 5">Zn</strain>
    </source>
</reference>
<protein>
    <recommendedName>
        <fullName evidence="3">Enoyl reductase (ER) domain-containing protein</fullName>
    </recommendedName>
</protein>
<evidence type="ECO:0000259" key="3">
    <source>
        <dbReference type="SMART" id="SM00829"/>
    </source>
</evidence>
<dbReference type="SUPFAM" id="SSF51735">
    <property type="entry name" value="NAD(P)-binding Rossmann-fold domains"/>
    <property type="match status" value="1"/>
</dbReference>
<dbReference type="InParanoid" id="A0A0C3GZX9"/>
<reference evidence="5" key="2">
    <citation type="submission" date="2015-01" db="EMBL/GenBank/DDBJ databases">
        <title>Evolutionary Origins and Diversification of the Mycorrhizal Mutualists.</title>
        <authorList>
            <consortium name="DOE Joint Genome Institute"/>
            <consortium name="Mycorrhizal Genomics Consortium"/>
            <person name="Kohler A."/>
            <person name="Kuo A."/>
            <person name="Nagy L.G."/>
            <person name="Floudas D."/>
            <person name="Copeland A."/>
            <person name="Barry K.W."/>
            <person name="Cichocki N."/>
            <person name="Veneault-Fourrey C."/>
            <person name="LaButti K."/>
            <person name="Lindquist E.A."/>
            <person name="Lipzen A."/>
            <person name="Lundell T."/>
            <person name="Morin E."/>
            <person name="Murat C."/>
            <person name="Riley R."/>
            <person name="Ohm R."/>
            <person name="Sun H."/>
            <person name="Tunlid A."/>
            <person name="Henrissat B."/>
            <person name="Grigoriev I.V."/>
            <person name="Hibbett D.S."/>
            <person name="Martin F."/>
        </authorList>
    </citation>
    <scope>NUCLEOTIDE SEQUENCE [LARGE SCALE GENOMIC DNA]</scope>
    <source>
        <strain evidence="5">Zn</strain>
    </source>
</reference>
<evidence type="ECO:0000313" key="5">
    <source>
        <dbReference type="Proteomes" id="UP000054321"/>
    </source>
</evidence>
<keyword evidence="2" id="KW-0560">Oxidoreductase</keyword>
<gene>
    <name evidence="4" type="ORF">OIDMADRAFT_148006</name>
</gene>
<dbReference type="AlphaFoldDB" id="A0A0C3GZX9"/>
<dbReference type="Gene3D" id="3.90.180.10">
    <property type="entry name" value="Medium-chain alcohol dehydrogenases, catalytic domain"/>
    <property type="match status" value="1"/>
</dbReference>
<comment type="similarity">
    <text evidence="1">Belongs to the zinc-containing alcohol dehydrogenase family.</text>
</comment>
<feature type="domain" description="Enoyl reductase (ER)" evidence="3">
    <location>
        <begin position="12"/>
        <end position="350"/>
    </location>
</feature>
<dbReference type="STRING" id="913774.A0A0C3GZX9"/>
<dbReference type="InterPro" id="IPR020843">
    <property type="entry name" value="ER"/>
</dbReference>
<accession>A0A0C3GZX9</accession>
<dbReference type="Gene3D" id="3.40.50.720">
    <property type="entry name" value="NAD(P)-binding Rossmann-like Domain"/>
    <property type="match status" value="1"/>
</dbReference>
<dbReference type="PANTHER" id="PTHR45348">
    <property type="entry name" value="HYPOTHETICAL OXIDOREDUCTASE (EUROFUNG)"/>
    <property type="match status" value="1"/>
</dbReference>
<dbReference type="OrthoDB" id="3233595at2759"/>
<dbReference type="HOGENOM" id="CLU_026673_16_0_1"/>
<organism evidence="4 5">
    <name type="scientific">Oidiodendron maius (strain Zn)</name>
    <dbReference type="NCBI Taxonomy" id="913774"/>
    <lineage>
        <taxon>Eukaryota</taxon>
        <taxon>Fungi</taxon>
        <taxon>Dikarya</taxon>
        <taxon>Ascomycota</taxon>
        <taxon>Pezizomycotina</taxon>
        <taxon>Leotiomycetes</taxon>
        <taxon>Leotiomycetes incertae sedis</taxon>
        <taxon>Myxotrichaceae</taxon>
        <taxon>Oidiodendron</taxon>
    </lineage>
</organism>
<dbReference type="SMART" id="SM00829">
    <property type="entry name" value="PKS_ER"/>
    <property type="match status" value="1"/>
</dbReference>
<dbReference type="InterPro" id="IPR013154">
    <property type="entry name" value="ADH-like_N"/>
</dbReference>
<dbReference type="GO" id="GO:0016651">
    <property type="term" value="F:oxidoreductase activity, acting on NAD(P)H"/>
    <property type="evidence" value="ECO:0007669"/>
    <property type="project" value="InterPro"/>
</dbReference>
<sequence>MPSMKEARVHADTSVTLHDVPVPAIDHPSHILIKVMATSCNPKDWKMATGSLMTISECPNSGDDIAGIIEAVGCDVHDFKVGDRVAALHELGAPYGSYAEYSIAYSWTTFPLDKDTSFEQGATVPMAAMMASMGLFAMLRITPDPWTPSLNDALLVYGAASSVGSAVIRQAQIADIHPLICVAGHGIEFVETLIDRSKGDMIIDYRSGQENVASQIEEALGGRKLQFVFDAISEKGSHYNFAKLLDPAMAKVTFVLGGYRHDIPDGVQQSTTMAGSLWKGLKPIGERDRLGMGSGGKDFGFVYSRLIGRWLQQKRLSIHPFEIMDGGLMGLETALKNLKSGKRSATKFVIRITDTPGIKGNK</sequence>